<name>A0ACB7ZB98_9ERIC</name>
<sequence length="165" mass="18075">MRFLKRIAGFLGFAKEEEHDARDEAADDVVDADSIAAETHNLPPKGFSVPVKVAVDRPPLGPVLIPCAVGDGGVQGLKWYAKRLKIDEDGDVAHEFLDEILPTASSSGEEDQHRPFPRLRVKDSAKVAKVRHQSIAPNAVTVEKEELILDSMAVEVKIKVGEWCL</sequence>
<comment type="caution">
    <text evidence="1">The sequence shown here is derived from an EMBL/GenBank/DDBJ whole genome shotgun (WGS) entry which is preliminary data.</text>
</comment>
<organism evidence="1 2">
    <name type="scientific">Vaccinium darrowii</name>
    <dbReference type="NCBI Taxonomy" id="229202"/>
    <lineage>
        <taxon>Eukaryota</taxon>
        <taxon>Viridiplantae</taxon>
        <taxon>Streptophyta</taxon>
        <taxon>Embryophyta</taxon>
        <taxon>Tracheophyta</taxon>
        <taxon>Spermatophyta</taxon>
        <taxon>Magnoliopsida</taxon>
        <taxon>eudicotyledons</taxon>
        <taxon>Gunneridae</taxon>
        <taxon>Pentapetalae</taxon>
        <taxon>asterids</taxon>
        <taxon>Ericales</taxon>
        <taxon>Ericaceae</taxon>
        <taxon>Vaccinioideae</taxon>
        <taxon>Vaccinieae</taxon>
        <taxon>Vaccinium</taxon>
    </lineage>
</organism>
<keyword evidence="2" id="KW-1185">Reference proteome</keyword>
<dbReference type="EMBL" id="CM037162">
    <property type="protein sequence ID" value="KAH7863020.1"/>
    <property type="molecule type" value="Genomic_DNA"/>
</dbReference>
<dbReference type="Proteomes" id="UP000828048">
    <property type="component" value="Chromosome 12"/>
</dbReference>
<reference evidence="1 2" key="1">
    <citation type="journal article" date="2021" name="Hortic Res">
        <title>High-quality reference genome and annotation aids understanding of berry development for evergreen blueberry (Vaccinium darrowii).</title>
        <authorList>
            <person name="Yu J."/>
            <person name="Hulse-Kemp A.M."/>
            <person name="Babiker E."/>
            <person name="Staton M."/>
        </authorList>
    </citation>
    <scope>NUCLEOTIDE SEQUENCE [LARGE SCALE GENOMIC DNA]</scope>
    <source>
        <strain evidence="2">cv. NJ 8807/NJ 8810</strain>
        <tissue evidence="1">Young leaf</tissue>
    </source>
</reference>
<proteinExistence type="predicted"/>
<accession>A0ACB7ZB98</accession>
<evidence type="ECO:0000313" key="1">
    <source>
        <dbReference type="EMBL" id="KAH7863020.1"/>
    </source>
</evidence>
<protein>
    <submittedName>
        <fullName evidence="1">Uncharacterized protein</fullName>
    </submittedName>
</protein>
<evidence type="ECO:0000313" key="2">
    <source>
        <dbReference type="Proteomes" id="UP000828048"/>
    </source>
</evidence>
<gene>
    <name evidence="1" type="ORF">Vadar_012294</name>
</gene>